<dbReference type="SUPFAM" id="SSF49265">
    <property type="entry name" value="Fibronectin type III"/>
    <property type="match status" value="2"/>
</dbReference>
<dbReference type="Proteomes" id="UP000288216">
    <property type="component" value="Unassembled WGS sequence"/>
</dbReference>
<dbReference type="InterPro" id="IPR036116">
    <property type="entry name" value="FN3_sf"/>
</dbReference>
<keyword evidence="2" id="KW-0472">Membrane</keyword>
<comment type="caution">
    <text evidence="4">The sequence shown here is derived from an EMBL/GenBank/DDBJ whole genome shotgun (WGS) entry which is preliminary data.</text>
</comment>
<dbReference type="SMART" id="SM00060">
    <property type="entry name" value="FN3"/>
    <property type="match status" value="3"/>
</dbReference>
<evidence type="ECO:0000259" key="3">
    <source>
        <dbReference type="PROSITE" id="PS50853"/>
    </source>
</evidence>
<dbReference type="CDD" id="cd00063">
    <property type="entry name" value="FN3"/>
    <property type="match status" value="3"/>
</dbReference>
<proteinExistence type="predicted"/>
<dbReference type="InterPro" id="IPR053073">
    <property type="entry name" value="IL11/IL27_subunit_beta"/>
</dbReference>
<dbReference type="PANTHER" id="PTHR48483">
    <property type="entry name" value="INTERLEUKIN-27 SUBUNIT BETA"/>
    <property type="match status" value="1"/>
</dbReference>
<dbReference type="AlphaFoldDB" id="A0A401PIE6"/>
<keyword evidence="2" id="KW-0812">Transmembrane</keyword>
<dbReference type="EMBL" id="BFAA01002208">
    <property type="protein sequence ID" value="GCB72881.1"/>
    <property type="molecule type" value="Genomic_DNA"/>
</dbReference>
<dbReference type="InterPro" id="IPR003961">
    <property type="entry name" value="FN3_dom"/>
</dbReference>
<feature type="transmembrane region" description="Helical" evidence="2">
    <location>
        <begin position="511"/>
        <end position="537"/>
    </location>
</feature>
<feature type="domain" description="Fibronectin type-III" evidence="3">
    <location>
        <begin position="240"/>
        <end position="329"/>
    </location>
</feature>
<accession>A0A401PIE6</accession>
<name>A0A401PIE6_SCYTO</name>
<dbReference type="OrthoDB" id="9945328at2759"/>
<evidence type="ECO:0000256" key="1">
    <source>
        <dbReference type="SAM" id="MobiDB-lite"/>
    </source>
</evidence>
<dbReference type="PROSITE" id="PS50853">
    <property type="entry name" value="FN3"/>
    <property type="match status" value="3"/>
</dbReference>
<feature type="region of interest" description="Disordered" evidence="1">
    <location>
        <begin position="761"/>
        <end position="788"/>
    </location>
</feature>
<feature type="domain" description="Fibronectin type-III" evidence="3">
    <location>
        <begin position="42"/>
        <end position="134"/>
    </location>
</feature>
<sequence>MQWCAAQTFSVVTPVLTYAQPAGDMNTEQLASASLRKDRETMPGTLSLTAISTTSAVISWAPHGSASSLRDCTLHYYSIGRPNTAHIVSLVSANTQSLITGLEPDTTHTVSVECDLPFNWTLRSESLNVTTLPSSRFLGVVQATHITSSTAVIIWDPSTSDAVLVLSYSISYGRSGSDSPMKNIIVFSSVTSVILTDLDESTPYVVTVSAKTFFGVEATGSMLKFTTQSFTVQPNGTLTAPQEVKVGEFESHCVLVSWKSPSDPTNETIQYNVNVQGNDSSTVQYTTNANYIYLRNLHPEHTYNISVSAVNRQGKGLPSKKLSVRMLENQESKPEPVLKPRLLINEDVSIRASSIILKLPDCGVFDAVAKQLDAAYGHLSIYVVVAENEVAHSNFTLLSLSVIDGVYNQTDPKWKIPYVAQQHFSVNDCDDGKDLEPSKNMLYYMIGSNGTCHSMRGICDKQLCSNTTYRIKYLLVDQDRGEIMSSNWSDKFRTKRVNQYQLLKEDWPRSAGMIVITVLTVLFFCFLLLGLLFMCCYRRKRTGMMKNNWMGYDTHFKNDKCRKNVFTGMGERQQHEKVNNTLFFLQTQDQCSNEDNTSRSWSIPQYHSIYGEKGQPITHGLHSDLLSFNCVSPPADKGLTVHKSSSGFVHPGRVQNGLVQTGLVQTGSAQTRLFQNELAQTGLAQTTFAQHRSVQAGSMEHGSVQSAQNGLIQTRLEPNSLVQTGSAQTASMQTGQVQYGLVQNGMFLTGLTQHTSAGVVKSANRSRSSTSFLQSPNRNAPGFDQSNLVQNGTAQNRFVQTAPIWDKSVQTDTMHSASRFNDTSSLVESIRSKSSTGFLQSTNRNAPGFAQTNSVRTGLVQNGMVQNRFVQTAPIWDKSVQTDTMHSASRFSDVSSLVESIR</sequence>
<keyword evidence="5" id="KW-1185">Reference proteome</keyword>
<dbReference type="InterPro" id="IPR013783">
    <property type="entry name" value="Ig-like_fold"/>
</dbReference>
<organism evidence="4 5">
    <name type="scientific">Scyliorhinus torazame</name>
    <name type="common">Cloudy catshark</name>
    <name type="synonym">Catulus torazame</name>
    <dbReference type="NCBI Taxonomy" id="75743"/>
    <lineage>
        <taxon>Eukaryota</taxon>
        <taxon>Metazoa</taxon>
        <taxon>Chordata</taxon>
        <taxon>Craniata</taxon>
        <taxon>Vertebrata</taxon>
        <taxon>Chondrichthyes</taxon>
        <taxon>Elasmobranchii</taxon>
        <taxon>Galeomorphii</taxon>
        <taxon>Galeoidea</taxon>
        <taxon>Carcharhiniformes</taxon>
        <taxon>Scyliorhinidae</taxon>
        <taxon>Scyliorhinus</taxon>
    </lineage>
</organism>
<evidence type="ECO:0000313" key="4">
    <source>
        <dbReference type="EMBL" id="GCB72881.1"/>
    </source>
</evidence>
<reference evidence="4 5" key="1">
    <citation type="journal article" date="2018" name="Nat. Ecol. Evol.">
        <title>Shark genomes provide insights into elasmobranch evolution and the origin of vertebrates.</title>
        <authorList>
            <person name="Hara Y"/>
            <person name="Yamaguchi K"/>
            <person name="Onimaru K"/>
            <person name="Kadota M"/>
            <person name="Koyanagi M"/>
            <person name="Keeley SD"/>
            <person name="Tatsumi K"/>
            <person name="Tanaka K"/>
            <person name="Motone F"/>
            <person name="Kageyama Y"/>
            <person name="Nozu R"/>
            <person name="Adachi N"/>
            <person name="Nishimura O"/>
            <person name="Nakagawa R"/>
            <person name="Tanegashima C"/>
            <person name="Kiyatake I"/>
            <person name="Matsumoto R"/>
            <person name="Murakumo K"/>
            <person name="Nishida K"/>
            <person name="Terakita A"/>
            <person name="Kuratani S"/>
            <person name="Sato K"/>
            <person name="Hyodo S Kuraku.S."/>
        </authorList>
    </citation>
    <scope>NUCLEOTIDE SEQUENCE [LARGE SCALE GENOMIC DNA]</scope>
</reference>
<evidence type="ECO:0000256" key="2">
    <source>
        <dbReference type="SAM" id="Phobius"/>
    </source>
</evidence>
<dbReference type="PANTHER" id="PTHR48483:SF1">
    <property type="entry name" value="INTERLEUKIN-12 RECEPTOR SUBUNIT BETA-1-RELATED"/>
    <property type="match status" value="1"/>
</dbReference>
<feature type="compositionally biased region" description="Polar residues" evidence="1">
    <location>
        <begin position="763"/>
        <end position="788"/>
    </location>
</feature>
<protein>
    <recommendedName>
        <fullName evidence="3">Fibronectin type-III domain-containing protein</fullName>
    </recommendedName>
</protein>
<feature type="domain" description="Fibronectin type-III" evidence="3">
    <location>
        <begin position="137"/>
        <end position="230"/>
    </location>
</feature>
<dbReference type="STRING" id="75743.A0A401PIE6"/>
<dbReference type="Pfam" id="PF00041">
    <property type="entry name" value="fn3"/>
    <property type="match status" value="2"/>
</dbReference>
<gene>
    <name evidence="4" type="ORF">scyTo_0006513</name>
</gene>
<keyword evidence="2" id="KW-1133">Transmembrane helix</keyword>
<evidence type="ECO:0000313" key="5">
    <source>
        <dbReference type="Proteomes" id="UP000288216"/>
    </source>
</evidence>
<dbReference type="Gene3D" id="2.60.40.10">
    <property type="entry name" value="Immunoglobulins"/>
    <property type="match status" value="3"/>
</dbReference>